<accession>A0ABX8CJF0</accession>
<dbReference type="Proteomes" id="UP000683310">
    <property type="component" value="Chromosome"/>
</dbReference>
<protein>
    <submittedName>
        <fullName evidence="1">Uncharacterized protein</fullName>
    </submittedName>
</protein>
<name>A0ABX8CJF0_9NOCA</name>
<reference evidence="1 2" key="1">
    <citation type="submission" date="2021-04" db="EMBL/GenBank/DDBJ databases">
        <title>Nocardia tengchongensis.</title>
        <authorList>
            <person name="Zhuang k."/>
            <person name="Ran Y."/>
            <person name="Li W."/>
        </authorList>
    </citation>
    <scope>NUCLEOTIDE SEQUENCE [LARGE SCALE GENOMIC DNA]</scope>
    <source>
        <strain evidence="1 2">CFH S0057</strain>
    </source>
</reference>
<organism evidence="1 2">
    <name type="scientific">Nocardia tengchongensis</name>
    <dbReference type="NCBI Taxonomy" id="2055889"/>
    <lineage>
        <taxon>Bacteria</taxon>
        <taxon>Bacillati</taxon>
        <taxon>Actinomycetota</taxon>
        <taxon>Actinomycetes</taxon>
        <taxon>Mycobacteriales</taxon>
        <taxon>Nocardiaceae</taxon>
        <taxon>Nocardia</taxon>
    </lineage>
</organism>
<dbReference type="EMBL" id="CP074371">
    <property type="protein sequence ID" value="QVI19664.1"/>
    <property type="molecule type" value="Genomic_DNA"/>
</dbReference>
<evidence type="ECO:0000313" key="2">
    <source>
        <dbReference type="Proteomes" id="UP000683310"/>
    </source>
</evidence>
<dbReference type="RefSeq" id="WP_213555696.1">
    <property type="nucleotide sequence ID" value="NZ_JBIANC010000025.1"/>
</dbReference>
<evidence type="ECO:0000313" key="1">
    <source>
        <dbReference type="EMBL" id="QVI19664.1"/>
    </source>
</evidence>
<sequence length="92" mass="10327">MMLLQPPTIASAQEKGMILDVAALGRHDPLGADIPYVRATDGWMFELPEELREWARSVIGGNPHNPQPGYPSEFPCRIEFGVREGRMYAEML</sequence>
<keyword evidence="2" id="KW-1185">Reference proteome</keyword>
<gene>
    <name evidence="1" type="ORF">KHQ06_25325</name>
</gene>
<proteinExistence type="predicted"/>